<keyword evidence="2" id="KW-1133">Transmembrane helix</keyword>
<dbReference type="GeneID" id="63775480"/>
<dbReference type="STRING" id="1141098.A0A1Y2ELE6"/>
<name>A0A1Y2ELE6_9PEZI</name>
<keyword evidence="5" id="KW-1185">Reference proteome</keyword>
<reference evidence="4 5" key="1">
    <citation type="submission" date="2016-07" db="EMBL/GenBank/DDBJ databases">
        <title>Pervasive Adenine N6-methylation of Active Genes in Fungi.</title>
        <authorList>
            <consortium name="DOE Joint Genome Institute"/>
            <person name="Mondo S.J."/>
            <person name="Dannebaum R.O."/>
            <person name="Kuo R.C."/>
            <person name="Labutti K."/>
            <person name="Haridas S."/>
            <person name="Kuo A."/>
            <person name="Salamov A."/>
            <person name="Ahrendt S.R."/>
            <person name="Lipzen A."/>
            <person name="Sullivan W."/>
            <person name="Andreopoulos W.B."/>
            <person name="Clum A."/>
            <person name="Lindquist E."/>
            <person name="Daum C."/>
            <person name="Ramamoorthy G.K."/>
            <person name="Gryganskyi A."/>
            <person name="Culley D."/>
            <person name="Magnuson J.K."/>
            <person name="James T.Y."/>
            <person name="O'Malley M.A."/>
            <person name="Stajich J.E."/>
            <person name="Spatafora J.W."/>
            <person name="Visel A."/>
            <person name="Grigoriev I.V."/>
        </authorList>
    </citation>
    <scope>NUCLEOTIDE SEQUENCE [LARGE SCALE GENOMIC DNA]</scope>
    <source>
        <strain evidence="4 5">CBS 129021</strain>
    </source>
</reference>
<keyword evidence="2" id="KW-0812">Transmembrane</keyword>
<accession>A0A1Y2ELE6</accession>
<feature type="transmembrane region" description="Helical" evidence="2">
    <location>
        <begin position="165"/>
        <end position="184"/>
    </location>
</feature>
<dbReference type="AlphaFoldDB" id="A0A1Y2ELE6"/>
<evidence type="ECO:0000256" key="1">
    <source>
        <dbReference type="ARBA" id="ARBA00007920"/>
    </source>
</evidence>
<dbReference type="PANTHER" id="PTHR48182">
    <property type="entry name" value="PROTEIN SERAC1"/>
    <property type="match status" value="1"/>
</dbReference>
<comment type="similarity">
    <text evidence="1">Belongs to the putative lipase ROG1 family.</text>
</comment>
<keyword evidence="2" id="KW-0472">Membrane</keyword>
<proteinExistence type="inferred from homology"/>
<dbReference type="InterPro" id="IPR007751">
    <property type="entry name" value="DUF676_lipase-like"/>
</dbReference>
<dbReference type="InterPro" id="IPR052374">
    <property type="entry name" value="SERAC1"/>
</dbReference>
<dbReference type="PANTHER" id="PTHR48182:SF3">
    <property type="entry name" value="DUF676 DOMAIN-CONTAINING PROTEIN"/>
    <property type="match status" value="1"/>
</dbReference>
<dbReference type="Pfam" id="PF05057">
    <property type="entry name" value="DUF676"/>
    <property type="match status" value="1"/>
</dbReference>
<evidence type="ECO:0000259" key="3">
    <source>
        <dbReference type="Pfam" id="PF05057"/>
    </source>
</evidence>
<dbReference type="RefSeq" id="XP_040721716.1">
    <property type="nucleotide sequence ID" value="XM_040859268.1"/>
</dbReference>
<dbReference type="Gene3D" id="3.40.50.1820">
    <property type="entry name" value="alpha/beta hydrolase"/>
    <property type="match status" value="1"/>
</dbReference>
<sequence length="335" mass="37622">MDFPHLPTPVAIDQSIAVTILVLLGATIIWLKNKFDKRVVSALGRQIPADQSHQTSRNRPSLEVLYASPSITTTREVEVDVVAVHGLGANVDWSWISKHGAKPVHWLKDPDMLPIVVPNARIIVYNYDSRWHSDAPQNRLQLCGEGLVAELHRFRGQDNTRRRPIIFVGHSLCGLVILYALLYADCTEDFKYLSTQTVGFAALGTPFRGTQMQSLAKKVAWILDPTGSHLEQDGKHLEDKVHDFGVLRGKLAIPTCCLIELYVSNYGKKVKLPGLAGRMVVEEESAHIPGWARVFLKTDHFNLNKFEGPNDRSFLSVSEEIQKMCREAKSVLERR</sequence>
<evidence type="ECO:0000313" key="4">
    <source>
        <dbReference type="EMBL" id="ORY72124.1"/>
    </source>
</evidence>
<feature type="domain" description="DUF676" evidence="3">
    <location>
        <begin position="81"/>
        <end position="216"/>
    </location>
</feature>
<dbReference type="Proteomes" id="UP000193689">
    <property type="component" value="Unassembled WGS sequence"/>
</dbReference>
<dbReference type="InParanoid" id="A0A1Y2ELE6"/>
<dbReference type="OrthoDB" id="626167at2759"/>
<protein>
    <recommendedName>
        <fullName evidence="3">DUF676 domain-containing protein</fullName>
    </recommendedName>
</protein>
<dbReference type="SUPFAM" id="SSF53474">
    <property type="entry name" value="alpha/beta-Hydrolases"/>
    <property type="match status" value="1"/>
</dbReference>
<comment type="caution">
    <text evidence="4">The sequence shown here is derived from an EMBL/GenBank/DDBJ whole genome shotgun (WGS) entry which is preliminary data.</text>
</comment>
<dbReference type="EMBL" id="MCFJ01000001">
    <property type="protein sequence ID" value="ORY72124.1"/>
    <property type="molecule type" value="Genomic_DNA"/>
</dbReference>
<gene>
    <name evidence="4" type="ORF">BCR38DRAFT_418974</name>
</gene>
<evidence type="ECO:0000313" key="5">
    <source>
        <dbReference type="Proteomes" id="UP000193689"/>
    </source>
</evidence>
<organism evidence="4 5">
    <name type="scientific">Pseudomassariella vexata</name>
    <dbReference type="NCBI Taxonomy" id="1141098"/>
    <lineage>
        <taxon>Eukaryota</taxon>
        <taxon>Fungi</taxon>
        <taxon>Dikarya</taxon>
        <taxon>Ascomycota</taxon>
        <taxon>Pezizomycotina</taxon>
        <taxon>Sordariomycetes</taxon>
        <taxon>Xylariomycetidae</taxon>
        <taxon>Amphisphaeriales</taxon>
        <taxon>Pseudomassariaceae</taxon>
        <taxon>Pseudomassariella</taxon>
    </lineage>
</organism>
<evidence type="ECO:0000256" key="2">
    <source>
        <dbReference type="SAM" id="Phobius"/>
    </source>
</evidence>
<dbReference type="InterPro" id="IPR029058">
    <property type="entry name" value="AB_hydrolase_fold"/>
</dbReference>
<feature type="transmembrane region" description="Helical" evidence="2">
    <location>
        <begin position="12"/>
        <end position="31"/>
    </location>
</feature>